<name>A0A317UNN2_ASPEC</name>
<feature type="transmembrane region" description="Helical" evidence="1">
    <location>
        <begin position="50"/>
        <end position="69"/>
    </location>
</feature>
<dbReference type="GeneID" id="37048462"/>
<evidence type="ECO:0000256" key="1">
    <source>
        <dbReference type="SAM" id="Phobius"/>
    </source>
</evidence>
<gene>
    <name evidence="2" type="ORF">BO83DRAFT_184647</name>
</gene>
<evidence type="ECO:0000313" key="2">
    <source>
        <dbReference type="EMBL" id="PWY62758.1"/>
    </source>
</evidence>
<organism evidence="2 3">
    <name type="scientific">Aspergillus eucalypticola (strain CBS 122712 / IBT 29274)</name>
    <dbReference type="NCBI Taxonomy" id="1448314"/>
    <lineage>
        <taxon>Eukaryota</taxon>
        <taxon>Fungi</taxon>
        <taxon>Dikarya</taxon>
        <taxon>Ascomycota</taxon>
        <taxon>Pezizomycotina</taxon>
        <taxon>Eurotiomycetes</taxon>
        <taxon>Eurotiomycetidae</taxon>
        <taxon>Eurotiales</taxon>
        <taxon>Aspergillaceae</taxon>
        <taxon>Aspergillus</taxon>
        <taxon>Aspergillus subgen. Circumdati</taxon>
    </lineage>
</organism>
<reference evidence="2" key="1">
    <citation type="submission" date="2016-12" db="EMBL/GenBank/DDBJ databases">
        <title>The genomes of Aspergillus section Nigri reveals drivers in fungal speciation.</title>
        <authorList>
            <consortium name="DOE Joint Genome Institute"/>
            <person name="Vesth T.C."/>
            <person name="Nybo J."/>
            <person name="Theobald S."/>
            <person name="Brandl J."/>
            <person name="Frisvad J.C."/>
            <person name="Nielsen K.F."/>
            <person name="Lyhne E.K."/>
            <person name="Kogle M.E."/>
            <person name="Kuo A."/>
            <person name="Riley R."/>
            <person name="Clum A."/>
            <person name="Nolan M."/>
            <person name="Lipzen A."/>
            <person name="Salamov A."/>
            <person name="Henrissat B."/>
            <person name="Wiebenga A."/>
            <person name="De vries R.P."/>
            <person name="Grigoriev I.V."/>
            <person name="Mortensen U.H."/>
            <person name="Andersen M.R."/>
            <person name="Baker S.E."/>
        </authorList>
    </citation>
    <scope>NUCLEOTIDE SEQUENCE</scope>
    <source>
        <strain evidence="2">CBS 122712</strain>
    </source>
</reference>
<keyword evidence="3" id="KW-1185">Reference proteome</keyword>
<dbReference type="Proteomes" id="UP000246171">
    <property type="component" value="Unassembled WGS sequence"/>
</dbReference>
<dbReference type="AlphaFoldDB" id="A0A317UNN2"/>
<dbReference type="VEuPathDB" id="FungiDB:BO83DRAFT_184647"/>
<protein>
    <submittedName>
        <fullName evidence="2">Uncharacterized protein</fullName>
    </submittedName>
</protein>
<sequence>MPFISLSLSVSFPPCFFFPNNSPPPKTCDINRRPDRFGIFRRTEDQRFMILIRASIYCYLFFFSFLPSFPFSFAGHGWRNGWCKQRCTWMMMICPYGIESKLDLEKQTKKRGKRCHGNSARKSRP</sequence>
<dbReference type="RefSeq" id="XP_025382595.1">
    <property type="nucleotide sequence ID" value="XM_025526500.1"/>
</dbReference>
<proteinExistence type="predicted"/>
<dbReference type="EMBL" id="MSFU01000042">
    <property type="protein sequence ID" value="PWY62758.1"/>
    <property type="molecule type" value="Genomic_DNA"/>
</dbReference>
<evidence type="ECO:0000313" key="3">
    <source>
        <dbReference type="Proteomes" id="UP000246171"/>
    </source>
</evidence>
<accession>A0A317UNN2</accession>
<keyword evidence="1" id="KW-0472">Membrane</keyword>
<comment type="caution">
    <text evidence="2">The sequence shown here is derived from an EMBL/GenBank/DDBJ whole genome shotgun (WGS) entry which is preliminary data.</text>
</comment>
<keyword evidence="1" id="KW-1133">Transmembrane helix</keyword>
<keyword evidence="1" id="KW-0812">Transmembrane</keyword>